<name>A0A2S0Q4E7_NODSP</name>
<proteinExistence type="predicted"/>
<evidence type="ECO:0000313" key="3">
    <source>
        <dbReference type="Proteomes" id="UP000244056"/>
    </source>
</evidence>
<feature type="transmembrane region" description="Helical" evidence="1">
    <location>
        <begin position="173"/>
        <end position="196"/>
    </location>
</feature>
<dbReference type="Proteomes" id="UP000244056">
    <property type="component" value="Chromosome"/>
</dbReference>
<sequence length="205" mass="21775">MSSITGLMGGFLGFKILAYPLSWVLRGCEGQGAIGCIIIGAALGAAIGLGLAVGIAQWFILRSIVSRSQWWILASVLGWCGIFLTLIVMLYTAIPVPGSPEFGQPIIAQLPLAGRAIAQVTLAGALMGLFQWLILRSSVRQSWCWIPAHALIMLLAALGVLILGYNIGGLPGMGIFIMIFSPIYAVLSGSLLDWLVKHSRNPVTT</sequence>
<gene>
    <name evidence="2" type="ORF">BMF81_03812</name>
</gene>
<feature type="transmembrane region" description="Helical" evidence="1">
    <location>
        <begin position="7"/>
        <end position="26"/>
    </location>
</feature>
<accession>A0A2S0Q4E7</accession>
<organism evidence="2 3">
    <name type="scientific">Nodularia spumigena UHCC 0039</name>
    <dbReference type="NCBI Taxonomy" id="1914872"/>
    <lineage>
        <taxon>Bacteria</taxon>
        <taxon>Bacillati</taxon>
        <taxon>Cyanobacteriota</taxon>
        <taxon>Cyanophyceae</taxon>
        <taxon>Nostocales</taxon>
        <taxon>Nodulariaceae</taxon>
        <taxon>Nodularia</taxon>
    </lineage>
</organism>
<protein>
    <submittedName>
        <fullName evidence="2">Uncharacterized protein</fullName>
    </submittedName>
</protein>
<feature type="transmembrane region" description="Helical" evidence="1">
    <location>
        <begin position="116"/>
        <end position="135"/>
    </location>
</feature>
<feature type="transmembrane region" description="Helical" evidence="1">
    <location>
        <begin position="142"/>
        <end position="167"/>
    </location>
</feature>
<keyword evidence="1" id="KW-1133">Transmembrane helix</keyword>
<keyword evidence="1" id="KW-0812">Transmembrane</keyword>
<evidence type="ECO:0000313" key="2">
    <source>
        <dbReference type="EMBL" id="AVZ31276.1"/>
    </source>
</evidence>
<evidence type="ECO:0000256" key="1">
    <source>
        <dbReference type="SAM" id="Phobius"/>
    </source>
</evidence>
<dbReference type="KEGG" id="nsp:BMF81_03812"/>
<dbReference type="EMBL" id="CP020114">
    <property type="protein sequence ID" value="AVZ31276.1"/>
    <property type="molecule type" value="Genomic_DNA"/>
</dbReference>
<dbReference type="AlphaFoldDB" id="A0A2S0Q4E7"/>
<feature type="transmembrane region" description="Helical" evidence="1">
    <location>
        <begin position="32"/>
        <end position="59"/>
    </location>
</feature>
<feature type="transmembrane region" description="Helical" evidence="1">
    <location>
        <begin position="71"/>
        <end position="96"/>
    </location>
</feature>
<keyword evidence="1" id="KW-0472">Membrane</keyword>
<reference evidence="2 3" key="1">
    <citation type="submission" date="2017-03" db="EMBL/GenBank/DDBJ databases">
        <title>Comparative genomics of the toxic Baltic Sea cyanobacteria Nodularia spumigena UHCC 0039 and its response on varying salinity.</title>
        <authorList>
            <person name="Teikari J.E."/>
        </authorList>
    </citation>
    <scope>NUCLEOTIDE SEQUENCE [LARGE SCALE GENOMIC DNA]</scope>
    <source>
        <strain evidence="2 3">UHCC 0039</strain>
    </source>
</reference>